<evidence type="ECO:0000313" key="4">
    <source>
        <dbReference type="EMBL" id="EDW08971.1"/>
    </source>
</evidence>
<dbReference type="InterPro" id="IPR007931">
    <property type="entry name" value="TsetseEP"/>
</dbReference>
<evidence type="ECO:0000259" key="3">
    <source>
        <dbReference type="Pfam" id="PF05267"/>
    </source>
</evidence>
<proteinExistence type="predicted"/>
<organism evidence="4 5">
    <name type="scientific">Drosophila mojavensis</name>
    <name type="common">Fruit fly</name>
    <dbReference type="NCBI Taxonomy" id="7230"/>
    <lineage>
        <taxon>Eukaryota</taxon>
        <taxon>Metazoa</taxon>
        <taxon>Ecdysozoa</taxon>
        <taxon>Arthropoda</taxon>
        <taxon>Hexapoda</taxon>
        <taxon>Insecta</taxon>
        <taxon>Pterygota</taxon>
        <taxon>Neoptera</taxon>
        <taxon>Endopterygota</taxon>
        <taxon>Diptera</taxon>
        <taxon>Brachycera</taxon>
        <taxon>Muscomorpha</taxon>
        <taxon>Ephydroidea</taxon>
        <taxon>Drosophilidae</taxon>
        <taxon>Drosophila</taxon>
    </lineage>
</organism>
<protein>
    <recommendedName>
        <fullName evidence="3">Protein TsetseEP domain-containing protein</fullName>
    </recommendedName>
</protein>
<accession>B4KNL2</accession>
<evidence type="ECO:0000256" key="2">
    <source>
        <dbReference type="SAM" id="SignalP"/>
    </source>
</evidence>
<dbReference type="InParanoid" id="B4KNL2"/>
<sequence>MFSRVCVLLLAIGLSQAVRLPLLPESPMIKLMMRTSEASQNNPQRSLSCFNEYLPLFNQANENFQAAYAKCLSDADASRAGIDESTKDERAQIDGSATSACNALDTCSQITDSVKYFTCYSESGGENSKTMYEISADAAEWLAKVQEEYRLIDVNEYACTNKTQRDNVEESAAIYANFDRCLLGLEPLTTAPPAESTSEPSTTAEDEDEDDDDNDDEDEDEAEYEAEDKDKDEDKDEDEDEDDALLMALLLSK</sequence>
<dbReference type="PhylomeDB" id="B4KNL2"/>
<dbReference type="OMA" id="ARSLECF"/>
<dbReference type="Pfam" id="PF05267">
    <property type="entry name" value="DUF725"/>
    <property type="match status" value="1"/>
</dbReference>
<dbReference type="KEGG" id="dmo:Dmoj_GI19278"/>
<feature type="chain" id="PRO_5005663268" description="Protein TsetseEP domain-containing protein" evidence="2">
    <location>
        <begin position="18"/>
        <end position="253"/>
    </location>
</feature>
<dbReference type="HOGENOM" id="CLU_097682_0_0_1"/>
<feature type="domain" description="Protein TsetseEP" evidence="3">
    <location>
        <begin position="46"/>
        <end position="165"/>
    </location>
</feature>
<dbReference type="Proteomes" id="UP000009192">
    <property type="component" value="Unassembled WGS sequence"/>
</dbReference>
<dbReference type="FunCoup" id="B4KNL2">
    <property type="interactions" value="1"/>
</dbReference>
<keyword evidence="2" id="KW-0732">Signal</keyword>
<reference evidence="4 5" key="1">
    <citation type="journal article" date="2007" name="Nature">
        <title>Evolution of genes and genomes on the Drosophila phylogeny.</title>
        <authorList>
            <consortium name="Drosophila 12 Genomes Consortium"/>
            <person name="Clark A.G."/>
            <person name="Eisen M.B."/>
            <person name="Smith D.R."/>
            <person name="Bergman C.M."/>
            <person name="Oliver B."/>
            <person name="Markow T.A."/>
            <person name="Kaufman T.C."/>
            <person name="Kellis M."/>
            <person name="Gelbart W."/>
            <person name="Iyer V.N."/>
            <person name="Pollard D.A."/>
            <person name="Sackton T.B."/>
            <person name="Larracuente A.M."/>
            <person name="Singh N.D."/>
            <person name="Abad J.P."/>
            <person name="Abt D.N."/>
            <person name="Adryan B."/>
            <person name="Aguade M."/>
            <person name="Akashi H."/>
            <person name="Anderson W.W."/>
            <person name="Aquadro C.F."/>
            <person name="Ardell D.H."/>
            <person name="Arguello R."/>
            <person name="Artieri C.G."/>
            <person name="Barbash D.A."/>
            <person name="Barker D."/>
            <person name="Barsanti P."/>
            <person name="Batterham P."/>
            <person name="Batzoglou S."/>
            <person name="Begun D."/>
            <person name="Bhutkar A."/>
            <person name="Blanco E."/>
            <person name="Bosak S.A."/>
            <person name="Bradley R.K."/>
            <person name="Brand A.D."/>
            <person name="Brent M.R."/>
            <person name="Brooks A.N."/>
            <person name="Brown R.H."/>
            <person name="Butlin R.K."/>
            <person name="Caggese C."/>
            <person name="Calvi B.R."/>
            <person name="Bernardo de Carvalho A."/>
            <person name="Caspi A."/>
            <person name="Castrezana S."/>
            <person name="Celniker S.E."/>
            <person name="Chang J.L."/>
            <person name="Chapple C."/>
            <person name="Chatterji S."/>
            <person name="Chinwalla A."/>
            <person name="Civetta A."/>
            <person name="Clifton S.W."/>
            <person name="Comeron J.M."/>
            <person name="Costello J.C."/>
            <person name="Coyne J.A."/>
            <person name="Daub J."/>
            <person name="David R.G."/>
            <person name="Delcher A.L."/>
            <person name="Delehaunty K."/>
            <person name="Do C.B."/>
            <person name="Ebling H."/>
            <person name="Edwards K."/>
            <person name="Eickbush T."/>
            <person name="Evans J.D."/>
            <person name="Filipski A."/>
            <person name="Findeiss S."/>
            <person name="Freyhult E."/>
            <person name="Fulton L."/>
            <person name="Fulton R."/>
            <person name="Garcia A.C."/>
            <person name="Gardiner A."/>
            <person name="Garfield D.A."/>
            <person name="Garvin B.E."/>
            <person name="Gibson G."/>
            <person name="Gilbert D."/>
            <person name="Gnerre S."/>
            <person name="Godfrey J."/>
            <person name="Good R."/>
            <person name="Gotea V."/>
            <person name="Gravely B."/>
            <person name="Greenberg A.J."/>
            <person name="Griffiths-Jones S."/>
            <person name="Gross S."/>
            <person name="Guigo R."/>
            <person name="Gustafson E.A."/>
            <person name="Haerty W."/>
            <person name="Hahn M.W."/>
            <person name="Halligan D.L."/>
            <person name="Halpern A.L."/>
            <person name="Halter G.M."/>
            <person name="Han M.V."/>
            <person name="Heger A."/>
            <person name="Hillier L."/>
            <person name="Hinrichs A.S."/>
            <person name="Holmes I."/>
            <person name="Hoskins R.A."/>
            <person name="Hubisz M.J."/>
            <person name="Hultmark D."/>
            <person name="Huntley M.A."/>
            <person name="Jaffe D.B."/>
            <person name="Jagadeeshan S."/>
            <person name="Jeck W.R."/>
            <person name="Johnson J."/>
            <person name="Jones C.D."/>
            <person name="Jordan W.C."/>
            <person name="Karpen G.H."/>
            <person name="Kataoka E."/>
            <person name="Keightley P.D."/>
            <person name="Kheradpour P."/>
            <person name="Kirkness E.F."/>
            <person name="Koerich L.B."/>
            <person name="Kristiansen K."/>
            <person name="Kudrna D."/>
            <person name="Kulathinal R.J."/>
            <person name="Kumar S."/>
            <person name="Kwok R."/>
            <person name="Lander E."/>
            <person name="Langley C.H."/>
            <person name="Lapoint R."/>
            <person name="Lazzaro B.P."/>
            <person name="Lee S.J."/>
            <person name="Levesque L."/>
            <person name="Li R."/>
            <person name="Lin C.F."/>
            <person name="Lin M.F."/>
            <person name="Lindblad-Toh K."/>
            <person name="Llopart A."/>
            <person name="Long M."/>
            <person name="Low L."/>
            <person name="Lozovsky E."/>
            <person name="Lu J."/>
            <person name="Luo M."/>
            <person name="Machado C.A."/>
            <person name="Makalowski W."/>
            <person name="Marzo M."/>
            <person name="Matsuda M."/>
            <person name="Matzkin L."/>
            <person name="McAllister B."/>
            <person name="McBride C.S."/>
            <person name="McKernan B."/>
            <person name="McKernan K."/>
            <person name="Mendez-Lago M."/>
            <person name="Minx P."/>
            <person name="Mollenhauer M.U."/>
            <person name="Montooth K."/>
            <person name="Mount S.M."/>
            <person name="Mu X."/>
            <person name="Myers E."/>
            <person name="Negre B."/>
            <person name="Newfeld S."/>
            <person name="Nielsen R."/>
            <person name="Noor M.A."/>
            <person name="O'Grady P."/>
            <person name="Pachter L."/>
            <person name="Papaceit M."/>
            <person name="Parisi M.J."/>
            <person name="Parisi M."/>
            <person name="Parts L."/>
            <person name="Pedersen J.S."/>
            <person name="Pesole G."/>
            <person name="Phillippy A.M."/>
            <person name="Ponting C.P."/>
            <person name="Pop M."/>
            <person name="Porcelli D."/>
            <person name="Powell J.R."/>
            <person name="Prohaska S."/>
            <person name="Pruitt K."/>
            <person name="Puig M."/>
            <person name="Quesneville H."/>
            <person name="Ram K.R."/>
            <person name="Rand D."/>
            <person name="Rasmussen M.D."/>
            <person name="Reed L.K."/>
            <person name="Reenan R."/>
            <person name="Reily A."/>
            <person name="Remington K.A."/>
            <person name="Rieger T.T."/>
            <person name="Ritchie M.G."/>
            <person name="Robin C."/>
            <person name="Rogers Y.H."/>
            <person name="Rohde C."/>
            <person name="Rozas J."/>
            <person name="Rubenfield M.J."/>
            <person name="Ruiz A."/>
            <person name="Russo S."/>
            <person name="Salzberg S.L."/>
            <person name="Sanchez-Gracia A."/>
            <person name="Saranga D.J."/>
            <person name="Sato H."/>
            <person name="Schaeffer S.W."/>
            <person name="Schatz M.C."/>
            <person name="Schlenke T."/>
            <person name="Schwartz R."/>
            <person name="Segarra C."/>
            <person name="Singh R.S."/>
            <person name="Sirot L."/>
            <person name="Sirota M."/>
            <person name="Sisneros N.B."/>
            <person name="Smith C.D."/>
            <person name="Smith T.F."/>
            <person name="Spieth J."/>
            <person name="Stage D.E."/>
            <person name="Stark A."/>
            <person name="Stephan W."/>
            <person name="Strausberg R.L."/>
            <person name="Strempel S."/>
            <person name="Sturgill D."/>
            <person name="Sutton G."/>
            <person name="Sutton G.G."/>
            <person name="Tao W."/>
            <person name="Teichmann S."/>
            <person name="Tobari Y.N."/>
            <person name="Tomimura Y."/>
            <person name="Tsolas J.M."/>
            <person name="Valente V.L."/>
            <person name="Venter E."/>
            <person name="Venter J.C."/>
            <person name="Vicario S."/>
            <person name="Vieira F.G."/>
            <person name="Vilella A.J."/>
            <person name="Villasante A."/>
            <person name="Walenz B."/>
            <person name="Wang J."/>
            <person name="Wasserman M."/>
            <person name="Watts T."/>
            <person name="Wilson D."/>
            <person name="Wilson R.K."/>
            <person name="Wing R.A."/>
            <person name="Wolfner M.F."/>
            <person name="Wong A."/>
            <person name="Wong G.K."/>
            <person name="Wu C.I."/>
            <person name="Wu G."/>
            <person name="Yamamoto D."/>
            <person name="Yang H.P."/>
            <person name="Yang S.P."/>
            <person name="Yorke J.A."/>
            <person name="Yoshida K."/>
            <person name="Zdobnov E."/>
            <person name="Zhang P."/>
            <person name="Zhang Y."/>
            <person name="Zimin A.V."/>
            <person name="Baldwin J."/>
            <person name="Abdouelleil A."/>
            <person name="Abdulkadir J."/>
            <person name="Abebe A."/>
            <person name="Abera B."/>
            <person name="Abreu J."/>
            <person name="Acer S.C."/>
            <person name="Aftuck L."/>
            <person name="Alexander A."/>
            <person name="An P."/>
            <person name="Anderson E."/>
            <person name="Anderson S."/>
            <person name="Arachi H."/>
            <person name="Azer M."/>
            <person name="Bachantsang P."/>
            <person name="Barry A."/>
            <person name="Bayul T."/>
            <person name="Berlin A."/>
            <person name="Bessette D."/>
            <person name="Bloom T."/>
            <person name="Blye J."/>
            <person name="Boguslavskiy L."/>
            <person name="Bonnet C."/>
            <person name="Boukhgalter B."/>
            <person name="Bourzgui I."/>
            <person name="Brown A."/>
            <person name="Cahill P."/>
            <person name="Channer S."/>
            <person name="Cheshatsang Y."/>
            <person name="Chuda L."/>
            <person name="Citroen M."/>
            <person name="Collymore A."/>
            <person name="Cooke P."/>
            <person name="Costello M."/>
            <person name="D'Aco K."/>
            <person name="Daza R."/>
            <person name="De Haan G."/>
            <person name="DeGray S."/>
            <person name="DeMaso C."/>
            <person name="Dhargay N."/>
            <person name="Dooley K."/>
            <person name="Dooley E."/>
            <person name="Doricent M."/>
            <person name="Dorje P."/>
            <person name="Dorjee K."/>
            <person name="Dupes A."/>
            <person name="Elong R."/>
            <person name="Falk J."/>
            <person name="Farina A."/>
            <person name="Faro S."/>
            <person name="Ferguson D."/>
            <person name="Fisher S."/>
            <person name="Foley C.D."/>
            <person name="Franke A."/>
            <person name="Friedrich D."/>
            <person name="Gadbois L."/>
            <person name="Gearin G."/>
            <person name="Gearin C.R."/>
            <person name="Giannoukos G."/>
            <person name="Goode T."/>
            <person name="Graham J."/>
            <person name="Grandbois E."/>
            <person name="Grewal S."/>
            <person name="Gyaltsen K."/>
            <person name="Hafez N."/>
            <person name="Hagos B."/>
            <person name="Hall J."/>
            <person name="Henson C."/>
            <person name="Hollinger A."/>
            <person name="Honan T."/>
            <person name="Huard M.D."/>
            <person name="Hughes L."/>
            <person name="Hurhula B."/>
            <person name="Husby M.E."/>
            <person name="Kamat A."/>
            <person name="Kanga B."/>
            <person name="Kashin S."/>
            <person name="Khazanovich D."/>
            <person name="Kisner P."/>
            <person name="Lance K."/>
            <person name="Lara M."/>
            <person name="Lee W."/>
            <person name="Lennon N."/>
            <person name="Letendre F."/>
            <person name="LeVine R."/>
            <person name="Lipovsky A."/>
            <person name="Liu X."/>
            <person name="Liu J."/>
            <person name="Liu S."/>
            <person name="Lokyitsang T."/>
            <person name="Lokyitsang Y."/>
            <person name="Lubonja R."/>
            <person name="Lui A."/>
            <person name="MacDonald P."/>
            <person name="Magnisalis V."/>
            <person name="Maru K."/>
            <person name="Matthews C."/>
            <person name="McCusker W."/>
            <person name="McDonough S."/>
            <person name="Mehta T."/>
            <person name="Meldrim J."/>
            <person name="Meneus L."/>
            <person name="Mihai O."/>
            <person name="Mihalev A."/>
            <person name="Mihova T."/>
            <person name="Mittelman R."/>
            <person name="Mlenga V."/>
            <person name="Montmayeur A."/>
            <person name="Mulrain L."/>
            <person name="Navidi A."/>
            <person name="Naylor J."/>
            <person name="Negash T."/>
            <person name="Nguyen T."/>
            <person name="Nguyen N."/>
            <person name="Nicol R."/>
            <person name="Norbu C."/>
            <person name="Norbu N."/>
            <person name="Novod N."/>
            <person name="O'Neill B."/>
            <person name="Osman S."/>
            <person name="Markiewicz E."/>
            <person name="Oyono O.L."/>
            <person name="Patti C."/>
            <person name="Phunkhang P."/>
            <person name="Pierre F."/>
            <person name="Priest M."/>
            <person name="Raghuraman S."/>
            <person name="Rege F."/>
            <person name="Reyes R."/>
            <person name="Rise C."/>
            <person name="Rogov P."/>
            <person name="Ross K."/>
            <person name="Ryan E."/>
            <person name="Settipalli S."/>
            <person name="Shea T."/>
            <person name="Sherpa N."/>
            <person name="Shi L."/>
            <person name="Shih D."/>
            <person name="Sparrow T."/>
            <person name="Spaulding J."/>
            <person name="Stalker J."/>
            <person name="Stange-Thomann N."/>
            <person name="Stavropoulos S."/>
            <person name="Stone C."/>
            <person name="Strader C."/>
            <person name="Tesfaye S."/>
            <person name="Thomson T."/>
            <person name="Thoulutsang Y."/>
            <person name="Thoulutsang D."/>
            <person name="Topham K."/>
            <person name="Topping I."/>
            <person name="Tsamla T."/>
            <person name="Vassiliev H."/>
            <person name="Vo A."/>
            <person name="Wangchuk T."/>
            <person name="Wangdi T."/>
            <person name="Weiand M."/>
            <person name="Wilkinson J."/>
            <person name="Wilson A."/>
            <person name="Yadav S."/>
            <person name="Young G."/>
            <person name="Yu Q."/>
            <person name="Zembek L."/>
            <person name="Zhong D."/>
            <person name="Zimmer A."/>
            <person name="Zwirko Z."/>
            <person name="Jaffe D.B."/>
            <person name="Alvarez P."/>
            <person name="Brockman W."/>
            <person name="Butler J."/>
            <person name="Chin C."/>
            <person name="Gnerre S."/>
            <person name="Grabherr M."/>
            <person name="Kleber M."/>
            <person name="Mauceli E."/>
            <person name="MacCallum I."/>
        </authorList>
    </citation>
    <scope>NUCLEOTIDE SEQUENCE [LARGE SCALE GENOMIC DNA]</scope>
    <source>
        <strain evidence="5">Tucson 15081-1352.22</strain>
    </source>
</reference>
<evidence type="ECO:0000313" key="5">
    <source>
        <dbReference type="Proteomes" id="UP000009192"/>
    </source>
</evidence>
<feature type="compositionally biased region" description="Acidic residues" evidence="1">
    <location>
        <begin position="204"/>
        <end position="244"/>
    </location>
</feature>
<dbReference type="eggNOG" id="ENOG502RYEU">
    <property type="taxonomic scope" value="Eukaryota"/>
</dbReference>
<name>B4KNL2_DROMO</name>
<dbReference type="EMBL" id="CH933808">
    <property type="protein sequence ID" value="EDW08971.1"/>
    <property type="molecule type" value="Genomic_DNA"/>
</dbReference>
<gene>
    <name evidence="4" type="primary">Dmoj\GI19278</name>
    <name evidence="4" type="ORF">Dmoj_GI19278</name>
</gene>
<dbReference type="OrthoDB" id="8054395at2759"/>
<dbReference type="AlphaFoldDB" id="B4KNL2"/>
<keyword evidence="5" id="KW-1185">Reference proteome</keyword>
<feature type="region of interest" description="Disordered" evidence="1">
    <location>
        <begin position="188"/>
        <end position="244"/>
    </location>
</feature>
<feature type="signal peptide" evidence="2">
    <location>
        <begin position="1"/>
        <end position="17"/>
    </location>
</feature>
<evidence type="ECO:0000256" key="1">
    <source>
        <dbReference type="SAM" id="MobiDB-lite"/>
    </source>
</evidence>